<dbReference type="InterPro" id="IPR002195">
    <property type="entry name" value="Dihydroorotase_CS"/>
</dbReference>
<dbReference type="GO" id="GO:0016812">
    <property type="term" value="F:hydrolase activity, acting on carbon-nitrogen (but not peptide) bonds, in cyclic amides"/>
    <property type="evidence" value="ECO:0007669"/>
    <property type="project" value="InterPro"/>
</dbReference>
<dbReference type="Proteomes" id="UP000799324">
    <property type="component" value="Unassembled WGS sequence"/>
</dbReference>
<dbReference type="AlphaFoldDB" id="A0A6A6SQ37"/>
<protein>
    <recommendedName>
        <fullName evidence="3">F-box domain-containing protein</fullName>
    </recommendedName>
</protein>
<dbReference type="EMBL" id="MU004478">
    <property type="protein sequence ID" value="KAF2649809.1"/>
    <property type="molecule type" value="Genomic_DNA"/>
</dbReference>
<gene>
    <name evidence="1" type="ORF">K491DRAFT_783087</name>
</gene>
<accession>A0A6A6SQ37</accession>
<name>A0A6A6SQ37_9PLEO</name>
<evidence type="ECO:0000313" key="1">
    <source>
        <dbReference type="EMBL" id="KAF2649809.1"/>
    </source>
</evidence>
<dbReference type="PROSITE" id="PS00482">
    <property type="entry name" value="DIHYDROOROTASE_1"/>
    <property type="match status" value="1"/>
</dbReference>
<evidence type="ECO:0000313" key="2">
    <source>
        <dbReference type="Proteomes" id="UP000799324"/>
    </source>
</evidence>
<reference evidence="1" key="1">
    <citation type="journal article" date="2020" name="Stud. Mycol.">
        <title>101 Dothideomycetes genomes: a test case for predicting lifestyles and emergence of pathogens.</title>
        <authorList>
            <person name="Haridas S."/>
            <person name="Albert R."/>
            <person name="Binder M."/>
            <person name="Bloem J."/>
            <person name="Labutti K."/>
            <person name="Salamov A."/>
            <person name="Andreopoulos B."/>
            <person name="Baker S."/>
            <person name="Barry K."/>
            <person name="Bills G."/>
            <person name="Bluhm B."/>
            <person name="Cannon C."/>
            <person name="Castanera R."/>
            <person name="Culley D."/>
            <person name="Daum C."/>
            <person name="Ezra D."/>
            <person name="Gonzalez J."/>
            <person name="Henrissat B."/>
            <person name="Kuo A."/>
            <person name="Liang C."/>
            <person name="Lipzen A."/>
            <person name="Lutzoni F."/>
            <person name="Magnuson J."/>
            <person name="Mondo S."/>
            <person name="Nolan M."/>
            <person name="Ohm R."/>
            <person name="Pangilinan J."/>
            <person name="Park H.-J."/>
            <person name="Ramirez L."/>
            <person name="Alfaro M."/>
            <person name="Sun H."/>
            <person name="Tritt A."/>
            <person name="Yoshinaga Y."/>
            <person name="Zwiers L.-H."/>
            <person name="Turgeon B."/>
            <person name="Goodwin S."/>
            <person name="Spatafora J."/>
            <person name="Crous P."/>
            <person name="Grigoriev I."/>
        </authorList>
    </citation>
    <scope>NUCLEOTIDE SEQUENCE</scope>
    <source>
        <strain evidence="1">CBS 122681</strain>
    </source>
</reference>
<evidence type="ECO:0008006" key="3">
    <source>
        <dbReference type="Google" id="ProtNLM"/>
    </source>
</evidence>
<sequence length="312" mass="36078">MELISSAIPSNSSESRIICPNVITGVLEYVKFRKLRPKEPAFLDLPTEVRNSIYHYALVRRARWTPRNPCKNLPPDGGFALLRVHSAIHAEAKSYFTARARAYLPVKSGAPLYNTEDGWLSPVSALNVTYTEALRTIPDIHLHLRPNGLELDSTSFTNLIASIQLFSGYSRDYHSRRKRHVLVHLAWYYKLTSSAMSQLISAIAENTSDDFTVCYCILSHWRFIVNREVRMVRRWKRAIADFENINLRVEVRGRRPERCTGGEFDGVTTNRINFSHLEWRIVHPLRNITTLLPRWVLQDNLIRPVYDESEDD</sequence>
<keyword evidence="2" id="KW-1185">Reference proteome</keyword>
<proteinExistence type="predicted"/>
<organism evidence="1 2">
    <name type="scientific">Lophiostoma macrostomum CBS 122681</name>
    <dbReference type="NCBI Taxonomy" id="1314788"/>
    <lineage>
        <taxon>Eukaryota</taxon>
        <taxon>Fungi</taxon>
        <taxon>Dikarya</taxon>
        <taxon>Ascomycota</taxon>
        <taxon>Pezizomycotina</taxon>
        <taxon>Dothideomycetes</taxon>
        <taxon>Pleosporomycetidae</taxon>
        <taxon>Pleosporales</taxon>
        <taxon>Lophiostomataceae</taxon>
        <taxon>Lophiostoma</taxon>
    </lineage>
</organism>